<keyword evidence="2" id="KW-0808">Transferase</keyword>
<proteinExistence type="predicted"/>
<organism evidence="4 5">
    <name type="scientific">Rhodobaculum claviforme</name>
    <dbReference type="NCBI Taxonomy" id="1549854"/>
    <lineage>
        <taxon>Bacteria</taxon>
        <taxon>Pseudomonadati</taxon>
        <taxon>Pseudomonadota</taxon>
        <taxon>Alphaproteobacteria</taxon>
        <taxon>Rhodobacterales</taxon>
        <taxon>Paracoccaceae</taxon>
        <taxon>Rhodobaculum</taxon>
    </lineage>
</organism>
<evidence type="ECO:0000256" key="1">
    <source>
        <dbReference type="ARBA" id="ARBA00022676"/>
    </source>
</evidence>
<sequence>MHFAIPGDLATPSGGYGYDRALIAHLPAQGWRARVLALPGGFPMPDRAAMAAAAAAFAALPDGAVVLADGLAFGVLDAVAQAHAARLRLVALVHHPLADETGVDAATAARLTRSERSALATARAVVCTSQVTADRLVAGFGVAADRITVAVPGTAAPAHPAPGRGDPPTILSVGSLTRRKGHDVLIAALAALADLSWRARIVGPAPDPTVAAALAAQIAAAGLQGRITLAGPVADAGAEYAGADIFALASRHEGFGMAYAEALAHGLPVVATRVGPVAGFVPADAGGLVAPDDAPALAAALGALLRDPATRRRAAVAAARAGAALPGWDDTAARVARVLDGVMS</sequence>
<dbReference type="InterPro" id="IPR028098">
    <property type="entry name" value="Glyco_trans_4-like_N"/>
</dbReference>
<dbReference type="Proteomes" id="UP000706333">
    <property type="component" value="Unassembled WGS sequence"/>
</dbReference>
<evidence type="ECO:0000313" key="5">
    <source>
        <dbReference type="Proteomes" id="UP000706333"/>
    </source>
</evidence>
<reference evidence="4" key="1">
    <citation type="submission" date="2017-05" db="EMBL/GenBank/DDBJ databases">
        <authorList>
            <person name="Imhoff J.F."/>
            <person name="Rahn T."/>
            <person name="Kuenzel S."/>
            <person name="Neulinger S.C."/>
        </authorList>
    </citation>
    <scope>NUCLEOTIDE SEQUENCE</scope>
    <source>
        <strain evidence="4">LMG 28126</strain>
    </source>
</reference>
<dbReference type="AlphaFoldDB" id="A0A934TK81"/>
<evidence type="ECO:0000259" key="3">
    <source>
        <dbReference type="Pfam" id="PF13439"/>
    </source>
</evidence>
<dbReference type="EMBL" id="NHSD01000138">
    <property type="protein sequence ID" value="MBK5926583.1"/>
    <property type="molecule type" value="Genomic_DNA"/>
</dbReference>
<accession>A0A934TK81</accession>
<evidence type="ECO:0000256" key="2">
    <source>
        <dbReference type="ARBA" id="ARBA00022679"/>
    </source>
</evidence>
<dbReference type="CDD" id="cd03801">
    <property type="entry name" value="GT4_PimA-like"/>
    <property type="match status" value="1"/>
</dbReference>
<comment type="caution">
    <text evidence="4">The sequence shown here is derived from an EMBL/GenBank/DDBJ whole genome shotgun (WGS) entry which is preliminary data.</text>
</comment>
<dbReference type="Pfam" id="PF13692">
    <property type="entry name" value="Glyco_trans_1_4"/>
    <property type="match status" value="1"/>
</dbReference>
<feature type="domain" description="Glycosyltransferase subfamily 4-like N-terminal" evidence="3">
    <location>
        <begin position="64"/>
        <end position="153"/>
    </location>
</feature>
<dbReference type="PANTHER" id="PTHR12526:SF510">
    <property type="entry name" value="D-INOSITOL 3-PHOSPHATE GLYCOSYLTRANSFERASE"/>
    <property type="match status" value="1"/>
</dbReference>
<dbReference type="Pfam" id="PF13439">
    <property type="entry name" value="Glyco_transf_4"/>
    <property type="match status" value="1"/>
</dbReference>
<dbReference type="SUPFAM" id="SSF53756">
    <property type="entry name" value="UDP-Glycosyltransferase/glycogen phosphorylase"/>
    <property type="match status" value="1"/>
</dbReference>
<dbReference type="Gene3D" id="3.40.50.2000">
    <property type="entry name" value="Glycogen Phosphorylase B"/>
    <property type="match status" value="2"/>
</dbReference>
<keyword evidence="1" id="KW-0328">Glycosyltransferase</keyword>
<dbReference type="GO" id="GO:0016757">
    <property type="term" value="F:glycosyltransferase activity"/>
    <property type="evidence" value="ECO:0007669"/>
    <property type="project" value="UniProtKB-KW"/>
</dbReference>
<gene>
    <name evidence="4" type="ORF">CCR87_04305</name>
</gene>
<name>A0A934TK81_9RHOB</name>
<dbReference type="PANTHER" id="PTHR12526">
    <property type="entry name" value="GLYCOSYLTRANSFERASE"/>
    <property type="match status" value="1"/>
</dbReference>
<reference evidence="4" key="2">
    <citation type="journal article" date="2020" name="Microorganisms">
        <title>Osmotic Adaptation and Compatible Solute Biosynthesis of Phototrophic Bacteria as Revealed from Genome Analyses.</title>
        <authorList>
            <person name="Imhoff J.F."/>
            <person name="Rahn T."/>
            <person name="Kunzel S."/>
            <person name="Keller A."/>
            <person name="Neulinger S.C."/>
        </authorList>
    </citation>
    <scope>NUCLEOTIDE SEQUENCE</scope>
    <source>
        <strain evidence="4">LMG 28126</strain>
    </source>
</reference>
<protein>
    <recommendedName>
        <fullName evidence="3">Glycosyltransferase subfamily 4-like N-terminal domain-containing protein</fullName>
    </recommendedName>
</protein>
<keyword evidence="5" id="KW-1185">Reference proteome</keyword>
<evidence type="ECO:0000313" key="4">
    <source>
        <dbReference type="EMBL" id="MBK5926583.1"/>
    </source>
</evidence>